<sequence>DHPTFFNDNEEHYVQYKEYLENSSNEIAALNSNQEKEKPPQDSNIRQLIKEECYIERGEAGRRLKKDQEKDKIGSKRDKNGKRGEAGRRLKELQ</sequence>
<dbReference type="AlphaFoldDB" id="A0A699V298"/>
<accession>A0A699V298</accession>
<name>A0A699V298_TANCI</name>
<gene>
    <name evidence="2" type="ORF">Tci_901311</name>
</gene>
<evidence type="ECO:0000256" key="1">
    <source>
        <dbReference type="SAM" id="MobiDB-lite"/>
    </source>
</evidence>
<comment type="caution">
    <text evidence="2">The sequence shown here is derived from an EMBL/GenBank/DDBJ whole genome shotgun (WGS) entry which is preliminary data.</text>
</comment>
<organism evidence="2">
    <name type="scientific">Tanacetum cinerariifolium</name>
    <name type="common">Dalmatian daisy</name>
    <name type="synonym">Chrysanthemum cinerariifolium</name>
    <dbReference type="NCBI Taxonomy" id="118510"/>
    <lineage>
        <taxon>Eukaryota</taxon>
        <taxon>Viridiplantae</taxon>
        <taxon>Streptophyta</taxon>
        <taxon>Embryophyta</taxon>
        <taxon>Tracheophyta</taxon>
        <taxon>Spermatophyta</taxon>
        <taxon>Magnoliopsida</taxon>
        <taxon>eudicotyledons</taxon>
        <taxon>Gunneridae</taxon>
        <taxon>Pentapetalae</taxon>
        <taxon>asterids</taxon>
        <taxon>campanulids</taxon>
        <taxon>Asterales</taxon>
        <taxon>Asteraceae</taxon>
        <taxon>Asteroideae</taxon>
        <taxon>Anthemideae</taxon>
        <taxon>Anthemidinae</taxon>
        <taxon>Tanacetum</taxon>
    </lineage>
</organism>
<proteinExistence type="predicted"/>
<feature type="non-terminal residue" evidence="2">
    <location>
        <position position="1"/>
    </location>
</feature>
<protein>
    <submittedName>
        <fullName evidence="2">Uncharacterized protein</fullName>
    </submittedName>
</protein>
<feature type="region of interest" description="Disordered" evidence="1">
    <location>
        <begin position="59"/>
        <end position="94"/>
    </location>
</feature>
<evidence type="ECO:0000313" key="2">
    <source>
        <dbReference type="EMBL" id="GFD29342.1"/>
    </source>
</evidence>
<reference evidence="2" key="1">
    <citation type="journal article" date="2019" name="Sci. Rep.">
        <title>Draft genome of Tanacetum cinerariifolium, the natural source of mosquito coil.</title>
        <authorList>
            <person name="Yamashiro T."/>
            <person name="Shiraishi A."/>
            <person name="Satake H."/>
            <person name="Nakayama K."/>
        </authorList>
    </citation>
    <scope>NUCLEOTIDE SEQUENCE</scope>
</reference>
<dbReference type="EMBL" id="BKCJ011393723">
    <property type="protein sequence ID" value="GFD29342.1"/>
    <property type="molecule type" value="Genomic_DNA"/>
</dbReference>